<evidence type="ECO:0000259" key="5">
    <source>
        <dbReference type="PROSITE" id="PS51782"/>
    </source>
</evidence>
<dbReference type="RefSeq" id="WP_344291218.1">
    <property type="nucleotide sequence ID" value="NZ_BAAAPF010000129.1"/>
</dbReference>
<dbReference type="Gene3D" id="1.10.530.10">
    <property type="match status" value="1"/>
</dbReference>
<dbReference type="EMBL" id="BAAAPF010000129">
    <property type="protein sequence ID" value="GAA2130282.1"/>
    <property type="molecule type" value="Genomic_DNA"/>
</dbReference>
<dbReference type="Gene3D" id="3.10.350.10">
    <property type="entry name" value="LysM domain"/>
    <property type="match status" value="1"/>
</dbReference>
<evidence type="ECO:0000313" key="7">
    <source>
        <dbReference type="Proteomes" id="UP001500443"/>
    </source>
</evidence>
<evidence type="ECO:0000256" key="3">
    <source>
        <dbReference type="SAM" id="MobiDB-lite"/>
    </source>
</evidence>
<feature type="compositionally biased region" description="Basic and acidic residues" evidence="3">
    <location>
        <begin position="167"/>
        <end position="186"/>
    </location>
</feature>
<feature type="compositionally biased region" description="Low complexity" evidence="3">
    <location>
        <begin position="222"/>
        <end position="234"/>
    </location>
</feature>
<evidence type="ECO:0000313" key="6">
    <source>
        <dbReference type="EMBL" id="GAA2130282.1"/>
    </source>
</evidence>
<evidence type="ECO:0000256" key="1">
    <source>
        <dbReference type="ARBA" id="ARBA00010830"/>
    </source>
</evidence>
<dbReference type="CDD" id="cd13925">
    <property type="entry name" value="RPF"/>
    <property type="match status" value="1"/>
</dbReference>
<dbReference type="CDD" id="cd00118">
    <property type="entry name" value="LysM"/>
    <property type="match status" value="1"/>
</dbReference>
<dbReference type="SUPFAM" id="SSF53955">
    <property type="entry name" value="Lysozyme-like"/>
    <property type="match status" value="1"/>
</dbReference>
<comment type="caution">
    <text evidence="6">The sequence shown here is derived from an EMBL/GenBank/DDBJ whole genome shotgun (WGS) entry which is preliminary data.</text>
</comment>
<feature type="signal peptide" evidence="4">
    <location>
        <begin position="1"/>
        <end position="40"/>
    </location>
</feature>
<feature type="compositionally biased region" description="Low complexity" evidence="3">
    <location>
        <begin position="146"/>
        <end position="157"/>
    </location>
</feature>
<dbReference type="InterPro" id="IPR023346">
    <property type="entry name" value="Lysozyme-like_dom_sf"/>
</dbReference>
<feature type="domain" description="LysM" evidence="5">
    <location>
        <begin position="303"/>
        <end position="352"/>
    </location>
</feature>
<feature type="chain" id="PRO_5046610909" evidence="4">
    <location>
        <begin position="41"/>
        <end position="355"/>
    </location>
</feature>
<dbReference type="InterPro" id="IPR036779">
    <property type="entry name" value="LysM_dom_sf"/>
</dbReference>
<evidence type="ECO:0000256" key="2">
    <source>
        <dbReference type="ARBA" id="ARBA00022801"/>
    </source>
</evidence>
<keyword evidence="4" id="KW-0732">Signal</keyword>
<dbReference type="PANTHER" id="PTHR34700:SF4">
    <property type="entry name" value="PHAGE-LIKE ELEMENT PBSX PROTEIN XKDP"/>
    <property type="match status" value="1"/>
</dbReference>
<dbReference type="Pfam" id="PF06737">
    <property type="entry name" value="Transglycosylas"/>
    <property type="match status" value="1"/>
</dbReference>
<dbReference type="PANTHER" id="PTHR34700">
    <property type="entry name" value="POTASSIUM BINDING PROTEIN KBP"/>
    <property type="match status" value="1"/>
</dbReference>
<dbReference type="Pfam" id="PF01476">
    <property type="entry name" value="LysM"/>
    <property type="match status" value="1"/>
</dbReference>
<feature type="compositionally biased region" description="Basic and acidic residues" evidence="3">
    <location>
        <begin position="194"/>
        <end position="221"/>
    </location>
</feature>
<comment type="similarity">
    <text evidence="1">Belongs to the transglycosylase family. Rpf subfamily.</text>
</comment>
<dbReference type="SMART" id="SM00257">
    <property type="entry name" value="LysM"/>
    <property type="match status" value="1"/>
</dbReference>
<protein>
    <submittedName>
        <fullName evidence="6">Resuscitation-promoting factor protein RpfC</fullName>
    </submittedName>
</protein>
<name>A0ABN2YP09_9ACTN</name>
<feature type="compositionally biased region" description="Basic and acidic residues" evidence="3">
    <location>
        <begin position="235"/>
        <end position="248"/>
    </location>
</feature>
<dbReference type="InterPro" id="IPR018392">
    <property type="entry name" value="LysM"/>
</dbReference>
<proteinExistence type="inferred from homology"/>
<organism evidence="6 7">
    <name type="scientific">Streptomyces synnematoformans</name>
    <dbReference type="NCBI Taxonomy" id="415721"/>
    <lineage>
        <taxon>Bacteria</taxon>
        <taxon>Bacillati</taxon>
        <taxon>Actinomycetota</taxon>
        <taxon>Actinomycetes</taxon>
        <taxon>Kitasatosporales</taxon>
        <taxon>Streptomycetaceae</taxon>
        <taxon>Streptomyces</taxon>
    </lineage>
</organism>
<sequence length="355" mass="36150">MRSGNGRHRRPRQAPAFVVAAGATGAGIALPLLGASGASAADAGTWDRVAECESGGLWSADEGNGYYGGLQLTMAMWQEYGGEEFASQPDFASRAQQITVAERILAGMGADKAWPECADDAGLAADRDRPEVDPGADLPLPPTLAPDPGATDGADGSQDADQDDDEDRRADRDADGGDARGGEERTGSGGKHRGAQDPGERDGAAGEDSERADGSGRHRAPDASASPAPTPSDDLPSHDAPEPPREAVETPGASGAPDATEVPDPGREWIAQIPGDSDGDGDRGSGKSGGSGESGGDAGAGDGNYTVRPGDTLSDIATEHSLEGGWSELYDGNRKSLGTDPDTIQPGQELELRGN</sequence>
<evidence type="ECO:0000256" key="4">
    <source>
        <dbReference type="SAM" id="SignalP"/>
    </source>
</evidence>
<feature type="region of interest" description="Disordered" evidence="3">
    <location>
        <begin position="125"/>
        <end position="320"/>
    </location>
</feature>
<feature type="region of interest" description="Disordered" evidence="3">
    <location>
        <begin position="332"/>
        <end position="355"/>
    </location>
</feature>
<accession>A0ABN2YP09</accession>
<feature type="compositionally biased region" description="Gly residues" evidence="3">
    <location>
        <begin position="286"/>
        <end position="302"/>
    </location>
</feature>
<dbReference type="SUPFAM" id="SSF54106">
    <property type="entry name" value="LysM domain"/>
    <property type="match status" value="1"/>
</dbReference>
<gene>
    <name evidence="6" type="primary">rpfC</name>
    <name evidence="6" type="ORF">GCM10009802_38250</name>
</gene>
<reference evidence="6 7" key="1">
    <citation type="journal article" date="2019" name="Int. J. Syst. Evol. Microbiol.">
        <title>The Global Catalogue of Microorganisms (GCM) 10K type strain sequencing project: providing services to taxonomists for standard genome sequencing and annotation.</title>
        <authorList>
            <consortium name="The Broad Institute Genomics Platform"/>
            <consortium name="The Broad Institute Genome Sequencing Center for Infectious Disease"/>
            <person name="Wu L."/>
            <person name="Ma J."/>
        </authorList>
    </citation>
    <scope>NUCLEOTIDE SEQUENCE [LARGE SCALE GENOMIC DNA]</scope>
    <source>
        <strain evidence="6 7">JCM 15481</strain>
    </source>
</reference>
<dbReference type="Proteomes" id="UP001500443">
    <property type="component" value="Unassembled WGS sequence"/>
</dbReference>
<dbReference type="PROSITE" id="PS51782">
    <property type="entry name" value="LYSM"/>
    <property type="match status" value="1"/>
</dbReference>
<keyword evidence="7" id="KW-1185">Reference proteome</keyword>
<dbReference type="InterPro" id="IPR052196">
    <property type="entry name" value="Bact_Kbp"/>
</dbReference>
<keyword evidence="2" id="KW-0378">Hydrolase</keyword>
<dbReference type="InterPro" id="IPR010618">
    <property type="entry name" value="RPF"/>
</dbReference>